<organism evidence="1 2">
    <name type="scientific">Paenibacillus timonensis</name>
    <dbReference type="NCBI Taxonomy" id="225915"/>
    <lineage>
        <taxon>Bacteria</taxon>
        <taxon>Bacillati</taxon>
        <taxon>Bacillota</taxon>
        <taxon>Bacilli</taxon>
        <taxon>Bacillales</taxon>
        <taxon>Paenibacillaceae</taxon>
        <taxon>Paenibacillus</taxon>
    </lineage>
</organism>
<keyword evidence="2" id="KW-1185">Reference proteome</keyword>
<reference evidence="2" key="1">
    <citation type="journal article" date="2019" name="Int. J. Syst. Evol. Microbiol.">
        <title>The Global Catalogue of Microorganisms (GCM) 10K type strain sequencing project: providing services to taxonomists for standard genome sequencing and annotation.</title>
        <authorList>
            <consortium name="The Broad Institute Genomics Platform"/>
            <consortium name="The Broad Institute Genome Sequencing Center for Infectious Disease"/>
            <person name="Wu L."/>
            <person name="Ma J."/>
        </authorList>
    </citation>
    <scope>NUCLEOTIDE SEQUENCE [LARGE SCALE GENOMIC DNA]</scope>
    <source>
        <strain evidence="2">CCUG 48216</strain>
    </source>
</reference>
<name>A0ABW3SC51_9BACL</name>
<dbReference type="RefSeq" id="WP_240269262.1">
    <property type="nucleotide sequence ID" value="NZ_JAKSXN010000023.1"/>
</dbReference>
<sequence>MLITDSPRKEKVVLQAREWLYLAERLGLNRWLDPHHPFHVFLRETPDPEAGNARETLSNKGYLAETKLGERLSLPLHVMDHLTAASAAGKACRLTYVCGKRSFEEYLHISGDQVIRLERLTGDAGGIFIERTIGGKQLSGSLAGRMKWNSRTPSELPALMMSKKQFDAVMSQAGEQDSNRLAALLADMTDDEEGSIALAKCMKAPLAHGEIQFYANRGDYWETQQMQFMNNSHMNWLIRFSAKDDEDWMIATPTPRQQFQEILLKWFQQPAEVE</sequence>
<proteinExistence type="predicted"/>
<comment type="caution">
    <text evidence="1">The sequence shown here is derived from an EMBL/GenBank/DDBJ whole genome shotgun (WGS) entry which is preliminary data.</text>
</comment>
<evidence type="ECO:0008006" key="3">
    <source>
        <dbReference type="Google" id="ProtNLM"/>
    </source>
</evidence>
<accession>A0ABW3SC51</accession>
<evidence type="ECO:0000313" key="2">
    <source>
        <dbReference type="Proteomes" id="UP001597211"/>
    </source>
</evidence>
<dbReference type="EMBL" id="JBHTKZ010000021">
    <property type="protein sequence ID" value="MFD1182118.1"/>
    <property type="molecule type" value="Genomic_DNA"/>
</dbReference>
<dbReference type="Proteomes" id="UP001597211">
    <property type="component" value="Unassembled WGS sequence"/>
</dbReference>
<gene>
    <name evidence="1" type="ORF">ACFQ2Z_12160</name>
</gene>
<evidence type="ECO:0000313" key="1">
    <source>
        <dbReference type="EMBL" id="MFD1182118.1"/>
    </source>
</evidence>
<protein>
    <recommendedName>
        <fullName evidence="3">EspG family protein</fullName>
    </recommendedName>
</protein>